<feature type="compositionally biased region" description="Polar residues" evidence="8">
    <location>
        <begin position="620"/>
        <end position="629"/>
    </location>
</feature>
<feature type="region of interest" description="Disordered" evidence="8">
    <location>
        <begin position="1404"/>
        <end position="1557"/>
    </location>
</feature>
<dbReference type="GO" id="GO:0003743">
    <property type="term" value="F:translation initiation factor activity"/>
    <property type="evidence" value="ECO:0007669"/>
    <property type="project" value="UniProtKB-KW"/>
</dbReference>
<feature type="region of interest" description="Disordered" evidence="8">
    <location>
        <begin position="507"/>
        <end position="540"/>
    </location>
</feature>
<keyword evidence="5" id="KW-0597">Phosphoprotein</keyword>
<feature type="compositionally biased region" description="Polar residues" evidence="8">
    <location>
        <begin position="279"/>
        <end position="288"/>
    </location>
</feature>
<feature type="region of interest" description="Disordered" evidence="8">
    <location>
        <begin position="327"/>
        <end position="386"/>
    </location>
</feature>
<dbReference type="SUPFAM" id="SSF101489">
    <property type="entry name" value="Eukaryotic initiation factor 4f subunit eIF4g, eIF4e-binding domain"/>
    <property type="match status" value="1"/>
</dbReference>
<feature type="compositionally biased region" description="Polar residues" evidence="8">
    <location>
        <begin position="513"/>
        <end position="528"/>
    </location>
</feature>
<dbReference type="SMART" id="SM00543">
    <property type="entry name" value="MIF4G"/>
    <property type="match status" value="1"/>
</dbReference>
<protein>
    <recommendedName>
        <fullName evidence="9">MIF4G domain-containing protein</fullName>
    </recommendedName>
</protein>
<dbReference type="Gene3D" id="1.25.40.180">
    <property type="match status" value="1"/>
</dbReference>
<keyword evidence="7" id="KW-0648">Protein biosynthesis</keyword>
<dbReference type="GO" id="GO:0010494">
    <property type="term" value="C:cytoplasmic stress granule"/>
    <property type="evidence" value="ECO:0007669"/>
    <property type="project" value="UniProtKB-ARBA"/>
</dbReference>
<comment type="subcellular location">
    <subcellularLocation>
        <location evidence="1">Cytoplasm</location>
    </subcellularLocation>
</comment>
<dbReference type="InterPro" id="IPR022745">
    <property type="entry name" value="eIF4G1_eIF4E-bd"/>
</dbReference>
<feature type="region of interest" description="Disordered" evidence="8">
    <location>
        <begin position="642"/>
        <end position="887"/>
    </location>
</feature>
<organism evidence="10 11">
    <name type="scientific">Podospora australis</name>
    <dbReference type="NCBI Taxonomy" id="1536484"/>
    <lineage>
        <taxon>Eukaryota</taxon>
        <taxon>Fungi</taxon>
        <taxon>Dikarya</taxon>
        <taxon>Ascomycota</taxon>
        <taxon>Pezizomycotina</taxon>
        <taxon>Sordariomycetes</taxon>
        <taxon>Sordariomycetidae</taxon>
        <taxon>Sordariales</taxon>
        <taxon>Podosporaceae</taxon>
        <taxon>Podospora</taxon>
    </lineage>
</organism>
<feature type="domain" description="MIF4G" evidence="9">
    <location>
        <begin position="1155"/>
        <end position="1399"/>
    </location>
</feature>
<feature type="compositionally biased region" description="Polar residues" evidence="8">
    <location>
        <begin position="1473"/>
        <end position="1489"/>
    </location>
</feature>
<feature type="compositionally biased region" description="Polar residues" evidence="8">
    <location>
        <begin position="1450"/>
        <end position="1464"/>
    </location>
</feature>
<dbReference type="Proteomes" id="UP001302126">
    <property type="component" value="Unassembled WGS sequence"/>
</dbReference>
<dbReference type="FunFam" id="1.25.40.180:FF:000020">
    <property type="entry name" value="Eukaryotic translation initiation factor subunit"/>
    <property type="match status" value="1"/>
</dbReference>
<evidence type="ECO:0000256" key="1">
    <source>
        <dbReference type="ARBA" id="ARBA00004496"/>
    </source>
</evidence>
<evidence type="ECO:0000259" key="9">
    <source>
        <dbReference type="SMART" id="SM00543"/>
    </source>
</evidence>
<dbReference type="Pfam" id="PF02854">
    <property type="entry name" value="MIF4G"/>
    <property type="match status" value="1"/>
</dbReference>
<keyword evidence="3" id="KW-0963">Cytoplasm</keyword>
<reference evidence="10" key="1">
    <citation type="journal article" date="2023" name="Mol. Phylogenet. Evol.">
        <title>Genome-scale phylogeny and comparative genomics of the fungal order Sordariales.</title>
        <authorList>
            <person name="Hensen N."/>
            <person name="Bonometti L."/>
            <person name="Westerberg I."/>
            <person name="Brannstrom I.O."/>
            <person name="Guillou S."/>
            <person name="Cros-Aarteil S."/>
            <person name="Calhoun S."/>
            <person name="Haridas S."/>
            <person name="Kuo A."/>
            <person name="Mondo S."/>
            <person name="Pangilinan J."/>
            <person name="Riley R."/>
            <person name="LaButti K."/>
            <person name="Andreopoulos B."/>
            <person name="Lipzen A."/>
            <person name="Chen C."/>
            <person name="Yan M."/>
            <person name="Daum C."/>
            <person name="Ng V."/>
            <person name="Clum A."/>
            <person name="Steindorff A."/>
            <person name="Ohm R.A."/>
            <person name="Martin F."/>
            <person name="Silar P."/>
            <person name="Natvig D.O."/>
            <person name="Lalanne C."/>
            <person name="Gautier V."/>
            <person name="Ament-Velasquez S.L."/>
            <person name="Kruys A."/>
            <person name="Hutchinson M.I."/>
            <person name="Powell A.J."/>
            <person name="Barry K."/>
            <person name="Miller A.N."/>
            <person name="Grigoriev I.V."/>
            <person name="Debuchy R."/>
            <person name="Gladieux P."/>
            <person name="Hiltunen Thoren M."/>
            <person name="Johannesson H."/>
        </authorList>
    </citation>
    <scope>NUCLEOTIDE SEQUENCE</scope>
    <source>
        <strain evidence="10">PSN309</strain>
    </source>
</reference>
<comment type="similarity">
    <text evidence="2">Belongs to the eukaryotic initiation factor 4G family.</text>
</comment>
<keyword evidence="11" id="KW-1185">Reference proteome</keyword>
<evidence type="ECO:0000256" key="4">
    <source>
        <dbReference type="ARBA" id="ARBA00022540"/>
    </source>
</evidence>
<keyword evidence="4" id="KW-0396">Initiation factor</keyword>
<accession>A0AAN6X8D3</accession>
<gene>
    <name evidence="10" type="ORF">QBC35DRAFT_446304</name>
</gene>
<feature type="compositionally biased region" description="Low complexity" evidence="8">
    <location>
        <begin position="332"/>
        <end position="341"/>
    </location>
</feature>
<dbReference type="PANTHER" id="PTHR23253">
    <property type="entry name" value="EUKARYOTIC TRANSLATION INITIATION FACTOR 4 GAMMA"/>
    <property type="match status" value="1"/>
</dbReference>
<comment type="caution">
    <text evidence="10">The sequence shown here is derived from an EMBL/GenBank/DDBJ whole genome shotgun (WGS) entry which is preliminary data.</text>
</comment>
<dbReference type="InterPro" id="IPR003890">
    <property type="entry name" value="MIF4G-like_typ-3"/>
</dbReference>
<dbReference type="PANTHER" id="PTHR23253:SF9">
    <property type="entry name" value="EUKARYOTIC TRANSLATION INITIATION FACTOR 4 GAMMA 2"/>
    <property type="match status" value="1"/>
</dbReference>
<reference evidence="10" key="2">
    <citation type="submission" date="2023-05" db="EMBL/GenBank/DDBJ databases">
        <authorList>
            <consortium name="Lawrence Berkeley National Laboratory"/>
            <person name="Steindorff A."/>
            <person name="Hensen N."/>
            <person name="Bonometti L."/>
            <person name="Westerberg I."/>
            <person name="Brannstrom I.O."/>
            <person name="Guillou S."/>
            <person name="Cros-Aarteil S."/>
            <person name="Calhoun S."/>
            <person name="Haridas S."/>
            <person name="Kuo A."/>
            <person name="Mondo S."/>
            <person name="Pangilinan J."/>
            <person name="Riley R."/>
            <person name="Labutti K."/>
            <person name="Andreopoulos B."/>
            <person name="Lipzen A."/>
            <person name="Chen C."/>
            <person name="Yanf M."/>
            <person name="Daum C."/>
            <person name="Ng V."/>
            <person name="Clum A."/>
            <person name="Ohm R."/>
            <person name="Martin F."/>
            <person name="Silar P."/>
            <person name="Natvig D."/>
            <person name="Lalanne C."/>
            <person name="Gautier V."/>
            <person name="Ament-Velasquez S.L."/>
            <person name="Kruys A."/>
            <person name="Hutchinson M.I."/>
            <person name="Powell A.J."/>
            <person name="Barry K."/>
            <person name="Miller A.N."/>
            <person name="Grigoriev I.V."/>
            <person name="Debuchy R."/>
            <person name="Gladieux P."/>
            <person name="Thoren M.H."/>
            <person name="Johannesson H."/>
        </authorList>
    </citation>
    <scope>NUCLEOTIDE SEQUENCE</scope>
    <source>
        <strain evidence="10">PSN309</strain>
    </source>
</reference>
<feature type="compositionally biased region" description="Low complexity" evidence="8">
    <location>
        <begin position="1"/>
        <end position="32"/>
    </location>
</feature>
<feature type="compositionally biased region" description="Basic and acidic residues" evidence="8">
    <location>
        <begin position="773"/>
        <end position="840"/>
    </location>
</feature>
<feature type="compositionally biased region" description="Low complexity" evidence="8">
    <location>
        <begin position="595"/>
        <end position="604"/>
    </location>
</feature>
<feature type="region of interest" description="Disordered" evidence="8">
    <location>
        <begin position="1044"/>
        <end position="1103"/>
    </location>
</feature>
<keyword evidence="6" id="KW-0694">RNA-binding</keyword>
<evidence type="ECO:0000313" key="10">
    <source>
        <dbReference type="EMBL" id="KAK4193967.1"/>
    </source>
</evidence>
<feature type="region of interest" description="Disordered" evidence="8">
    <location>
        <begin position="975"/>
        <end position="1028"/>
    </location>
</feature>
<dbReference type="InterPro" id="IPR036211">
    <property type="entry name" value="eIF4G_eIF4E-bd_sf"/>
</dbReference>
<feature type="compositionally biased region" description="Gly residues" evidence="8">
    <location>
        <begin position="227"/>
        <end position="240"/>
    </location>
</feature>
<feature type="compositionally biased region" description="Low complexity" evidence="8">
    <location>
        <begin position="1420"/>
        <end position="1431"/>
    </location>
</feature>
<dbReference type="InterPro" id="IPR016024">
    <property type="entry name" value="ARM-type_fold"/>
</dbReference>
<evidence type="ECO:0000256" key="7">
    <source>
        <dbReference type="ARBA" id="ARBA00022917"/>
    </source>
</evidence>
<sequence length="1557" mass="164602">MTSSASQTNQNPATTTTAPAAVPSYASAAGANKKPTSNSPLIATGSHPPPVIASSAAAANGKPSTASPVNGRPNAAPPVALPVTTPAVVRGSAVVNGSGVDHSRKSSVTINAPNNIANGGGPMSGQIKFGFDSPAIAHSSPQVAGAVPIPIPGGNQRIQSPAQSPSPIPQQSGGQRAPSNAQVPLAFGSFPGEGDRHMKQHNLPVMGHNPHIRRDSQVSAHGDHGGPGHGRGFQGQGRGRGSFSYNNPNAGFPPSNRNFPGPGAGRGVPPYNNRGVPSYQGSPRQTAASPAGTPNMGHATPNIPHQQPGFYPPQQQAMYNHQVKSPLINNDSFSSSSSFKSSKNKKGARRDIEKGAHHHRGSNALQKQNGTELNQRPRRQSKLWDPTVEYHPQFNGGVMPHEYQDGPPSLYNYDPGRGVPMLGSPFMGNFDLSPESGTFEKLLTASKSQIHGSYMGPMDASFRPGGNYMPAYGMAPGMVAPVNYMQQAPYGAQPGYVPQAYPQTQPVAPAMSRNASQVSDRPASSTGPTPVPAIVQSTPQPRLTGAAPVVVSTPSFVRPPQKRSAAIVIKDAQGNPIDLNAMKAPASPAPSIQQSKTPPVVTSTPTPPPKPSTPSHSRNESTPGTKSSEQIRNEFMAQVANRVPAEGKPKTDEGAKEAADKAAAEAAAAEKAVAEKKEAEEKAAAEKKAAEEKAAAEKKAAEEKAAEEKAAAEKAAAEKAAAEKAAAEKAAEEKAAADKAAEEAKAKADAESKAKTEAKTEPAQDTTEEDEIERMIREMEEADRLREEEQAKITAKKEAEKAEAKKRADLEKLDTAANDRKLKEAEAEMERLEEEREKKRAAAAQGSAEPASTTSVITKKIEDLKISDSPAAAKPTSGDKPRGKPAALNLAPLKTTPVEAPQPSAALQSLRSARFLSGVEGDIYPEGIRSPNPSLNTAVHKKGKVFKYDAQFLLQFQQVFTEQPSMEFHQQVKNLIGDPDAPPRSAARTPGGASGRQNSRAGSSSAFPGGGPGVMGQFNAKPLPPGTTSEQRFAMAQAGMAGPRVGSMGGMGGFNRPGGFPSGNMSRHPSSGPGGLPSPRTGSRRGAGSKRGDNVGNAKAEAQAAKTMPLTAGMDLKPIVVSATGWKPTSIGNKAAQNPTAVVGQAGHLDPAMVQRKVKAALNKMTPENFEKISEQILTIAGQSKNEQDGRTLRQVIQLTFEKATDEAHWASMYAKFCKRMLETMSSDIRDENILDKAGNVVSGGPLFRKYLLNRCQTEFERGWKVDLPPAPEAKDDDKKTPGEVMLSEEYYIAAAAKRRGLGLVQFIGELYKLGMLTERIMHECVRKLLEYEDLPDEAEIESLSKLLRTIGGNLDSTERGHTMMDAYFQRILQMVDIPSLPSRLKFMLMDIVDLRKAGWHSKEANKGPKTLEEVRAEAEAAAAQKAAENARSNQRGAPGGRPMGRQDSRNFSYNNAPPNTVTSDDLRRLKSRGNSSQTMNSFGPTSMFSSRSNSGRRLGGPGGSFARAGEDSGASSRTGTPTPALVHANAFGLLADTGDHPGSPPPSHAALDDKKE</sequence>
<feature type="compositionally biased region" description="Basic and acidic residues" evidence="8">
    <location>
        <begin position="212"/>
        <end position="226"/>
    </location>
</feature>
<feature type="region of interest" description="Disordered" evidence="8">
    <location>
        <begin position="96"/>
        <end position="313"/>
    </location>
</feature>
<name>A0AAN6X8D3_9PEZI</name>
<evidence type="ECO:0000256" key="6">
    <source>
        <dbReference type="ARBA" id="ARBA00022884"/>
    </source>
</evidence>
<evidence type="ECO:0000256" key="3">
    <source>
        <dbReference type="ARBA" id="ARBA00022490"/>
    </source>
</evidence>
<feature type="compositionally biased region" description="Low complexity" evidence="8">
    <location>
        <begin position="1066"/>
        <end position="1086"/>
    </location>
</feature>
<dbReference type="Pfam" id="PF12152">
    <property type="entry name" value="eIF_4G1"/>
    <property type="match status" value="1"/>
</dbReference>
<feature type="compositionally biased region" description="Low complexity" evidence="8">
    <location>
        <begin position="842"/>
        <end position="851"/>
    </location>
</feature>
<proteinExistence type="inferred from homology"/>
<dbReference type="GO" id="GO:0016281">
    <property type="term" value="C:eukaryotic translation initiation factor 4F complex"/>
    <property type="evidence" value="ECO:0007669"/>
    <property type="project" value="TreeGrafter"/>
</dbReference>
<dbReference type="SUPFAM" id="SSF48371">
    <property type="entry name" value="ARM repeat"/>
    <property type="match status" value="1"/>
</dbReference>
<feature type="compositionally biased region" description="Polar residues" evidence="8">
    <location>
        <begin position="363"/>
        <end position="374"/>
    </location>
</feature>
<feature type="compositionally biased region" description="Low complexity" evidence="8">
    <location>
        <begin position="156"/>
        <end position="176"/>
    </location>
</feature>
<evidence type="ECO:0000256" key="2">
    <source>
        <dbReference type="ARBA" id="ARBA00005775"/>
    </source>
</evidence>
<feature type="region of interest" description="Disordered" evidence="8">
    <location>
        <begin position="1"/>
        <end position="78"/>
    </location>
</feature>
<evidence type="ECO:0000313" key="11">
    <source>
        <dbReference type="Proteomes" id="UP001302126"/>
    </source>
</evidence>
<evidence type="ECO:0000256" key="5">
    <source>
        <dbReference type="ARBA" id="ARBA00022553"/>
    </source>
</evidence>
<feature type="compositionally biased region" description="Basic and acidic residues" evidence="8">
    <location>
        <begin position="672"/>
        <end position="762"/>
    </location>
</feature>
<feature type="region of interest" description="Disordered" evidence="8">
    <location>
        <begin position="578"/>
        <end position="629"/>
    </location>
</feature>
<evidence type="ECO:0000256" key="8">
    <source>
        <dbReference type="SAM" id="MobiDB-lite"/>
    </source>
</evidence>
<feature type="compositionally biased region" description="Gly residues" evidence="8">
    <location>
        <begin position="1047"/>
        <end position="1056"/>
    </location>
</feature>
<dbReference type="FunFam" id="1.20.970.30:FF:000001">
    <property type="entry name" value="Eukaryotic translation initiation factor subunit eIF-4F, putative"/>
    <property type="match status" value="1"/>
</dbReference>
<dbReference type="GO" id="GO:0003729">
    <property type="term" value="F:mRNA binding"/>
    <property type="evidence" value="ECO:0007669"/>
    <property type="project" value="TreeGrafter"/>
</dbReference>
<dbReference type="EMBL" id="MU864350">
    <property type="protein sequence ID" value="KAK4193967.1"/>
    <property type="molecule type" value="Genomic_DNA"/>
</dbReference>
<feature type="compositionally biased region" description="Basic and acidic residues" evidence="8">
    <location>
        <begin position="1404"/>
        <end position="1419"/>
    </location>
</feature>
<feature type="compositionally biased region" description="Basic and acidic residues" evidence="8">
    <location>
        <begin position="645"/>
        <end position="663"/>
    </location>
</feature>
<dbReference type="Gene3D" id="1.20.970.30">
    <property type="entry name" value="eIF4G, eIF4E-binding domain"/>
    <property type="match status" value="1"/>
</dbReference>